<feature type="compositionally biased region" description="Low complexity" evidence="1">
    <location>
        <begin position="331"/>
        <end position="345"/>
    </location>
</feature>
<dbReference type="AlphaFoldDB" id="A0A699YLA6"/>
<keyword evidence="3" id="KW-1185">Reference proteome</keyword>
<evidence type="ECO:0000313" key="2">
    <source>
        <dbReference type="EMBL" id="GFH08738.1"/>
    </source>
</evidence>
<organism evidence="2 3">
    <name type="scientific">Haematococcus lacustris</name>
    <name type="common">Green alga</name>
    <name type="synonym">Haematococcus pluvialis</name>
    <dbReference type="NCBI Taxonomy" id="44745"/>
    <lineage>
        <taxon>Eukaryota</taxon>
        <taxon>Viridiplantae</taxon>
        <taxon>Chlorophyta</taxon>
        <taxon>core chlorophytes</taxon>
        <taxon>Chlorophyceae</taxon>
        <taxon>CS clade</taxon>
        <taxon>Chlamydomonadales</taxon>
        <taxon>Haematococcaceae</taxon>
        <taxon>Haematococcus</taxon>
    </lineage>
</organism>
<dbReference type="Proteomes" id="UP000485058">
    <property type="component" value="Unassembled WGS sequence"/>
</dbReference>
<feature type="region of interest" description="Disordered" evidence="1">
    <location>
        <begin position="51"/>
        <end position="78"/>
    </location>
</feature>
<dbReference type="InterPro" id="IPR029787">
    <property type="entry name" value="Nucleotide_cyclase"/>
</dbReference>
<dbReference type="SUPFAM" id="SSF55073">
    <property type="entry name" value="Nucleotide cyclase"/>
    <property type="match status" value="1"/>
</dbReference>
<sequence length="386" mass="40490">MVMLQDALLRCSQWPVELAAEGSPGQPLCLAPVSAKRLGLRLPTFALPPPKLRATTANGHGVEDGQASVSDHKESPEQWQPRLDQVRVGWQRLCELYKEVEVEAPAALTVLAGLRVRVGLHTGLAADEVMVQRRMGASSITYGGAALVLAKAVQACAHGGQITLNAATFVKLPVEELRAAGISVVHMGQHLVALGEGKGATALELYCACLNTPDHAHRLWALGPLRTLRQLQPGVLHAPVRAAAVAFMSVVGLPQLKAWSAELAQLPAGYWVSSAEEEGMVLAAFPSSLQCLHWALLTLTTCMDMDWPQALLDSASGEEVVIAQAGPSWAAAPDTTAAADPPLAASGEAGDPGASMVLRDSLGQHPGCPAPCHHHQRSSGLGIVGC</sequence>
<accession>A0A699YLA6</accession>
<name>A0A699YLA6_HAELA</name>
<gene>
    <name evidence="2" type="ORF">HaLaN_03755</name>
</gene>
<reference evidence="2 3" key="1">
    <citation type="submission" date="2020-02" db="EMBL/GenBank/DDBJ databases">
        <title>Draft genome sequence of Haematococcus lacustris strain NIES-144.</title>
        <authorList>
            <person name="Morimoto D."/>
            <person name="Nakagawa S."/>
            <person name="Yoshida T."/>
            <person name="Sawayama S."/>
        </authorList>
    </citation>
    <scope>NUCLEOTIDE SEQUENCE [LARGE SCALE GENOMIC DNA]</scope>
    <source>
        <strain evidence="2 3">NIES-144</strain>
    </source>
</reference>
<evidence type="ECO:0008006" key="4">
    <source>
        <dbReference type="Google" id="ProtNLM"/>
    </source>
</evidence>
<evidence type="ECO:0000256" key="1">
    <source>
        <dbReference type="SAM" id="MobiDB-lite"/>
    </source>
</evidence>
<evidence type="ECO:0000313" key="3">
    <source>
        <dbReference type="Proteomes" id="UP000485058"/>
    </source>
</evidence>
<comment type="caution">
    <text evidence="2">The sequence shown here is derived from an EMBL/GenBank/DDBJ whole genome shotgun (WGS) entry which is preliminary data.</text>
</comment>
<dbReference type="PANTHER" id="PTHR43081:SF1">
    <property type="entry name" value="ADENYLATE CYCLASE, TERMINAL-DIFFERENTIATION SPECIFIC"/>
    <property type="match status" value="1"/>
</dbReference>
<dbReference type="Gene3D" id="3.30.70.1230">
    <property type="entry name" value="Nucleotide cyclase"/>
    <property type="match status" value="1"/>
</dbReference>
<proteinExistence type="predicted"/>
<dbReference type="EMBL" id="BLLF01000181">
    <property type="protein sequence ID" value="GFH08738.1"/>
    <property type="molecule type" value="Genomic_DNA"/>
</dbReference>
<feature type="region of interest" description="Disordered" evidence="1">
    <location>
        <begin position="331"/>
        <end position="355"/>
    </location>
</feature>
<protein>
    <recommendedName>
        <fullName evidence="4">Guanylate cyclase domain-containing protein</fullName>
    </recommendedName>
</protein>
<dbReference type="PANTHER" id="PTHR43081">
    <property type="entry name" value="ADENYLATE CYCLASE, TERMINAL-DIFFERENTIATION SPECIFIC-RELATED"/>
    <property type="match status" value="1"/>
</dbReference>
<dbReference type="InterPro" id="IPR050697">
    <property type="entry name" value="Adenylyl/Guanylyl_Cyclase_3/4"/>
</dbReference>